<dbReference type="Proteomes" id="UP000004129">
    <property type="component" value="Unassembled WGS sequence"/>
</dbReference>
<sequence>MRHLSIDLETYSENDIKLGIAKYVECPNFKILLFAYAWDFGEVHVVDLARGEEVPADVIDALTNPEVTKHAFNAAFELHCLHRSGILTPYRQWACTQLHGLYLGYPKSLDGIGKALGLPQDKKKSASGKALIRYFCLPCKPTKRNGGRTRNLPEHDPDKWEAFKAYNAQDVVTEMEVCRRLAAFPVPGALQAEWVTDQKINRHGVLLDLDLVRGALQIDADEKQHLMQEAAAITGLDNPNSRDQLLKWLNDNTNVEMEKLTKESVAEALEVADDTAAKVLDIRRRLSKTSVKKYEMMKNAAANTDNRVRGVLQFYGANRTGRWAGRLIQGQNLPRNYLRNLDLARDLVRRGNREAVALLFGDVGDTLSQLIRTAIIAPEGKLLCISDFSAIEARVLAWLAGEKWVLEAFDRGEDIYCATASGMFHVPVEKHGANSHLRQKGKIAVLASGYQGGPNALISMGALKMGLTEEELPDIVSRWRKANPRIVDFWQKVENAALYVMNTARPVGLDHGILFARESNPADGSDFLTITLPSGRKLFYPSPHLAVNAFERQALHYRTQVGANWGTNSTYGGKLTENITQAVARDCLAAAITRLTEAGYPIVMHVHDEVVIEIDELNPEETLAAVNAIMAEPLQWALGLHLTAAGFTSKYYMKD</sequence>
<dbReference type="AlphaFoldDB" id="G5GM27"/>
<dbReference type="HOGENOM" id="CLU_012044_0_0_9"/>
<dbReference type="RefSeq" id="WP_006691759.1">
    <property type="nucleotide sequence ID" value="NZ_JH376797.1"/>
</dbReference>
<dbReference type="eggNOG" id="COG0749">
    <property type="taxonomic scope" value="Bacteria"/>
</dbReference>
<dbReference type="Gene3D" id="3.30.420.10">
    <property type="entry name" value="Ribonuclease H-like superfamily/Ribonuclease H"/>
    <property type="match status" value="1"/>
</dbReference>
<gene>
    <name evidence="6" type="ORF">HMPREF9334_00308</name>
</gene>
<feature type="domain" description="DNA-directed DNA polymerase family A palm" evidence="5">
    <location>
        <begin position="368"/>
        <end position="618"/>
    </location>
</feature>
<dbReference type="Pfam" id="PF00476">
    <property type="entry name" value="DNA_pol_A"/>
    <property type="match status" value="1"/>
</dbReference>
<protein>
    <recommendedName>
        <fullName evidence="2">DNA-directed DNA polymerase</fullName>
        <ecNumber evidence="2">2.7.7.7</ecNumber>
    </recommendedName>
</protein>
<dbReference type="PATRIC" id="fig|679201.3.peg.314"/>
<name>G5GM27_9FIRM</name>
<comment type="caution">
    <text evidence="6">The sequence shown here is derived from an EMBL/GenBank/DDBJ whole genome shotgun (WGS) entry which is preliminary data.</text>
</comment>
<dbReference type="InterPro" id="IPR012337">
    <property type="entry name" value="RNaseH-like_sf"/>
</dbReference>
<evidence type="ECO:0000259" key="5">
    <source>
        <dbReference type="SMART" id="SM00482"/>
    </source>
</evidence>
<dbReference type="InterPro" id="IPR001098">
    <property type="entry name" value="DNA-dir_DNA_pol_A_palm_dom"/>
</dbReference>
<evidence type="ECO:0000256" key="1">
    <source>
        <dbReference type="ARBA" id="ARBA00007705"/>
    </source>
</evidence>
<dbReference type="GO" id="GO:0006302">
    <property type="term" value="P:double-strand break repair"/>
    <property type="evidence" value="ECO:0007669"/>
    <property type="project" value="TreeGrafter"/>
</dbReference>
<dbReference type="OrthoDB" id="9764911at2"/>
<dbReference type="InterPro" id="IPR002298">
    <property type="entry name" value="DNA_polymerase_A"/>
</dbReference>
<dbReference type="GO" id="GO:0003887">
    <property type="term" value="F:DNA-directed DNA polymerase activity"/>
    <property type="evidence" value="ECO:0007669"/>
    <property type="project" value="UniProtKB-EC"/>
</dbReference>
<dbReference type="PANTHER" id="PTHR10133">
    <property type="entry name" value="DNA POLYMERASE I"/>
    <property type="match status" value="1"/>
</dbReference>
<evidence type="ECO:0000313" key="6">
    <source>
        <dbReference type="EMBL" id="EHG22272.1"/>
    </source>
</evidence>
<dbReference type="SMART" id="SM00482">
    <property type="entry name" value="POLAc"/>
    <property type="match status" value="1"/>
</dbReference>
<accession>G5GM27</accession>
<keyword evidence="3" id="KW-0235">DNA replication</keyword>
<evidence type="ECO:0000313" key="7">
    <source>
        <dbReference type="Proteomes" id="UP000004129"/>
    </source>
</evidence>
<dbReference type="PANTHER" id="PTHR10133:SF27">
    <property type="entry name" value="DNA POLYMERASE NU"/>
    <property type="match status" value="1"/>
</dbReference>
<evidence type="ECO:0000256" key="2">
    <source>
        <dbReference type="ARBA" id="ARBA00012417"/>
    </source>
</evidence>
<dbReference type="GO" id="GO:0003677">
    <property type="term" value="F:DNA binding"/>
    <property type="evidence" value="ECO:0007669"/>
    <property type="project" value="InterPro"/>
</dbReference>
<organism evidence="6 7">
    <name type="scientific">Selenomonas infelix ATCC 43532</name>
    <dbReference type="NCBI Taxonomy" id="679201"/>
    <lineage>
        <taxon>Bacteria</taxon>
        <taxon>Bacillati</taxon>
        <taxon>Bacillota</taxon>
        <taxon>Negativicutes</taxon>
        <taxon>Selenomonadales</taxon>
        <taxon>Selenomonadaceae</taxon>
        <taxon>Selenomonas</taxon>
    </lineage>
</organism>
<dbReference type="CDD" id="cd08642">
    <property type="entry name" value="DNA_pol_A_pol_I_A"/>
    <property type="match status" value="1"/>
</dbReference>
<comment type="similarity">
    <text evidence="1">Belongs to the DNA polymerase type-A family.</text>
</comment>
<dbReference type="GO" id="GO:0006261">
    <property type="term" value="P:DNA-templated DNA replication"/>
    <property type="evidence" value="ECO:0007669"/>
    <property type="project" value="InterPro"/>
</dbReference>
<dbReference type="InterPro" id="IPR036397">
    <property type="entry name" value="RNaseH_sf"/>
</dbReference>
<evidence type="ECO:0000256" key="4">
    <source>
        <dbReference type="ARBA" id="ARBA00049244"/>
    </source>
</evidence>
<dbReference type="Gene3D" id="1.10.150.20">
    <property type="entry name" value="5' to 3' exonuclease, C-terminal subdomain"/>
    <property type="match status" value="1"/>
</dbReference>
<dbReference type="InterPro" id="IPR043502">
    <property type="entry name" value="DNA/RNA_pol_sf"/>
</dbReference>
<dbReference type="EMBL" id="ACZM01000003">
    <property type="protein sequence ID" value="EHG22272.1"/>
    <property type="molecule type" value="Genomic_DNA"/>
</dbReference>
<dbReference type="SUPFAM" id="SSF56672">
    <property type="entry name" value="DNA/RNA polymerases"/>
    <property type="match status" value="1"/>
</dbReference>
<dbReference type="EC" id="2.7.7.7" evidence="2"/>
<dbReference type="STRING" id="679201.HMPREF9334_00308"/>
<keyword evidence="7" id="KW-1185">Reference proteome</keyword>
<comment type="catalytic activity">
    <reaction evidence="4">
        <text>DNA(n) + a 2'-deoxyribonucleoside 5'-triphosphate = DNA(n+1) + diphosphate</text>
        <dbReference type="Rhea" id="RHEA:22508"/>
        <dbReference type="Rhea" id="RHEA-COMP:17339"/>
        <dbReference type="Rhea" id="RHEA-COMP:17340"/>
        <dbReference type="ChEBI" id="CHEBI:33019"/>
        <dbReference type="ChEBI" id="CHEBI:61560"/>
        <dbReference type="ChEBI" id="CHEBI:173112"/>
        <dbReference type="EC" id="2.7.7.7"/>
    </reaction>
</comment>
<reference evidence="6 7" key="1">
    <citation type="submission" date="2011-08" db="EMBL/GenBank/DDBJ databases">
        <title>The Genome Sequence of Selenomonas infelix ATCC 43532.</title>
        <authorList>
            <consortium name="The Broad Institute Genome Sequencing Platform"/>
            <person name="Earl A."/>
            <person name="Ward D."/>
            <person name="Feldgarden M."/>
            <person name="Gevers D."/>
            <person name="Izard J."/>
            <person name="Blanton J.M."/>
            <person name="Baranova O.V."/>
            <person name="Dewhirst F.E."/>
            <person name="Young S.K."/>
            <person name="Zeng Q."/>
            <person name="Gargeya S."/>
            <person name="Fitzgerald M."/>
            <person name="Haas B."/>
            <person name="Abouelleil A."/>
            <person name="Alvarado L."/>
            <person name="Arachchi H.M."/>
            <person name="Berlin A."/>
            <person name="Brown A."/>
            <person name="Chapman S.B."/>
            <person name="Chen Z."/>
            <person name="Dunbar C."/>
            <person name="Freedman E."/>
            <person name="Gearin G."/>
            <person name="Gellesch M."/>
            <person name="Goldberg J."/>
            <person name="Griggs A."/>
            <person name="Gujja S."/>
            <person name="Heiman D."/>
            <person name="Howarth C."/>
            <person name="Larson L."/>
            <person name="Lui A."/>
            <person name="MacDonald P.J.P."/>
            <person name="Montmayeur A."/>
            <person name="Murphy C."/>
            <person name="Neiman D."/>
            <person name="Pearson M."/>
            <person name="Priest M."/>
            <person name="Roberts A."/>
            <person name="Saif S."/>
            <person name="Shea T."/>
            <person name="Shenoy N."/>
            <person name="Sisk P."/>
            <person name="Stolte C."/>
            <person name="Sykes S."/>
            <person name="Wortman J."/>
            <person name="Nusbaum C."/>
            <person name="Birren B."/>
        </authorList>
    </citation>
    <scope>NUCLEOTIDE SEQUENCE [LARGE SCALE GENOMIC DNA]</scope>
    <source>
        <strain evidence="6 7">ATCC 43532</strain>
    </source>
</reference>
<dbReference type="SUPFAM" id="SSF53098">
    <property type="entry name" value="Ribonuclease H-like"/>
    <property type="match status" value="1"/>
</dbReference>
<proteinExistence type="inferred from homology"/>
<evidence type="ECO:0000256" key="3">
    <source>
        <dbReference type="ARBA" id="ARBA00022705"/>
    </source>
</evidence>